<accession>A0ABN7W7L7</accession>
<comment type="caution">
    <text evidence="2">The sequence shown here is derived from an EMBL/GenBank/DDBJ whole genome shotgun (WGS) entry which is preliminary data.</text>
</comment>
<sequence length="107" mass="12535">NKDSTIIPEDKCLVDTPKNHSEKFCRKRVSITEVLKSYYDLGVPNKDEEGQKVTEDDQKRVDEFKRIIKYSHEPKNLKRQKIANKEVNSNGAETPEKDYERPIKTKL</sequence>
<evidence type="ECO:0000256" key="1">
    <source>
        <dbReference type="SAM" id="MobiDB-lite"/>
    </source>
</evidence>
<gene>
    <name evidence="2" type="ORF">GMARGA_LOCUS27402</name>
</gene>
<name>A0ABN7W7L7_GIGMA</name>
<organism evidence="2 3">
    <name type="scientific">Gigaspora margarita</name>
    <dbReference type="NCBI Taxonomy" id="4874"/>
    <lineage>
        <taxon>Eukaryota</taxon>
        <taxon>Fungi</taxon>
        <taxon>Fungi incertae sedis</taxon>
        <taxon>Mucoromycota</taxon>
        <taxon>Glomeromycotina</taxon>
        <taxon>Glomeromycetes</taxon>
        <taxon>Diversisporales</taxon>
        <taxon>Gigasporaceae</taxon>
        <taxon>Gigaspora</taxon>
    </lineage>
</organism>
<feature type="region of interest" description="Disordered" evidence="1">
    <location>
        <begin position="75"/>
        <end position="107"/>
    </location>
</feature>
<feature type="non-terminal residue" evidence="2">
    <location>
        <position position="1"/>
    </location>
</feature>
<reference evidence="2 3" key="1">
    <citation type="submission" date="2021-06" db="EMBL/GenBank/DDBJ databases">
        <authorList>
            <person name="Kallberg Y."/>
            <person name="Tangrot J."/>
            <person name="Rosling A."/>
        </authorList>
    </citation>
    <scope>NUCLEOTIDE SEQUENCE [LARGE SCALE GENOMIC DNA]</scope>
    <source>
        <strain evidence="2 3">120-4 pot B 10/14</strain>
    </source>
</reference>
<dbReference type="Proteomes" id="UP000789901">
    <property type="component" value="Unassembled WGS sequence"/>
</dbReference>
<protein>
    <submittedName>
        <fullName evidence="2">6482_t:CDS:1</fullName>
    </submittedName>
</protein>
<proteinExistence type="predicted"/>
<evidence type="ECO:0000313" key="2">
    <source>
        <dbReference type="EMBL" id="CAG8819802.1"/>
    </source>
</evidence>
<evidence type="ECO:0000313" key="3">
    <source>
        <dbReference type="Proteomes" id="UP000789901"/>
    </source>
</evidence>
<dbReference type="EMBL" id="CAJVQB010033449">
    <property type="protein sequence ID" value="CAG8819802.1"/>
    <property type="molecule type" value="Genomic_DNA"/>
</dbReference>
<keyword evidence="3" id="KW-1185">Reference proteome</keyword>
<feature type="compositionally biased region" description="Basic and acidic residues" evidence="1">
    <location>
        <begin position="94"/>
        <end position="107"/>
    </location>
</feature>